<gene>
    <name evidence="1" type="ORF">EAV92_15380</name>
</gene>
<evidence type="ECO:0000313" key="1">
    <source>
        <dbReference type="EMBL" id="AYQ73839.1"/>
    </source>
</evidence>
<reference evidence="1 2" key="1">
    <citation type="submission" date="2018-10" db="EMBL/GenBank/DDBJ databases">
        <title>Genome Sequence of Cohnella sp.</title>
        <authorList>
            <person name="Srinivasan S."/>
            <person name="Kim M.K."/>
        </authorList>
    </citation>
    <scope>NUCLEOTIDE SEQUENCE [LARGE SCALE GENOMIC DNA]</scope>
    <source>
        <strain evidence="1 2">18JY8-7</strain>
    </source>
</reference>
<dbReference type="RefSeq" id="WP_123041923.1">
    <property type="nucleotide sequence ID" value="NZ_CP033433.1"/>
</dbReference>
<accession>A0A3G3K246</accession>
<sequence length="424" mass="48030">MRTEEKRIRIKNVRVADGNTVTCDVEYGSKVRGYFSGEPFYVQYDRNVENVPAGVLVIPLLANLCPVAWVTGADVYVEELDRAFYRSLQRIKESFRALYPKLPISGGLFAGRLADHLSLPAEGSRSAMFFSGGVDSLATCLRKREERPYLITVWGADIGLGQPDIWEQVRESHVAFGKAFGMENLFIKSNLRGFIQEDRVADEFGRITRGWWPGIQHGVGMIGLFAPLGWRLGVRQLYIASSLPPKMALTVPYGSHTTVDNHVRFADTAVELEGEELTRQEKMGVIADYVKRTGDQGLKIRVCWTNGEYGNCCRCEKCARTAAGLQAEGIDPRACGFPVDGELSAFTRENLPDWLAQNRIWVEYWDEIKRRSLSNAELLREEDRPFLEWLQGIDVHAHKKRRSARDSILDLLPHSIYIWIKKTV</sequence>
<organism evidence="1 2">
    <name type="scientific">Cohnella candidum</name>
    <dbReference type="NCBI Taxonomy" id="2674991"/>
    <lineage>
        <taxon>Bacteria</taxon>
        <taxon>Bacillati</taxon>
        <taxon>Bacillota</taxon>
        <taxon>Bacilli</taxon>
        <taxon>Bacillales</taxon>
        <taxon>Paenibacillaceae</taxon>
        <taxon>Cohnella</taxon>
    </lineage>
</organism>
<dbReference type="EMBL" id="CP033433">
    <property type="protein sequence ID" value="AYQ73839.1"/>
    <property type="molecule type" value="Genomic_DNA"/>
</dbReference>
<dbReference type="KEGG" id="coh:EAV92_15380"/>
<protein>
    <submittedName>
        <fullName evidence="1">Uncharacterized protein</fullName>
    </submittedName>
</protein>
<evidence type="ECO:0000313" key="2">
    <source>
        <dbReference type="Proteomes" id="UP000269097"/>
    </source>
</evidence>
<dbReference type="AlphaFoldDB" id="A0A3G3K246"/>
<dbReference type="Proteomes" id="UP000269097">
    <property type="component" value="Chromosome"/>
</dbReference>
<proteinExistence type="predicted"/>
<name>A0A3G3K246_9BACL</name>
<keyword evidence="2" id="KW-1185">Reference proteome</keyword>